<dbReference type="Proteomes" id="UP001321804">
    <property type="component" value="Chromosome"/>
</dbReference>
<evidence type="ECO:0000313" key="1">
    <source>
        <dbReference type="EMBL" id="BDR56172.1"/>
    </source>
</evidence>
<keyword evidence="2" id="KW-1185">Reference proteome</keyword>
<dbReference type="AlphaFoldDB" id="A0AAU9DHG4"/>
<organism evidence="1 2">
    <name type="scientific">Xylocopilactobacillus apis</name>
    <dbReference type="NCBI Taxonomy" id="2932183"/>
    <lineage>
        <taxon>Bacteria</taxon>
        <taxon>Bacillati</taxon>
        <taxon>Bacillota</taxon>
        <taxon>Bacilli</taxon>
        <taxon>Lactobacillales</taxon>
        <taxon>Lactobacillaceae</taxon>
        <taxon>Xylocopilactobacillus</taxon>
    </lineage>
</organism>
<name>A0AAU9DHG4_9LACO</name>
<gene>
    <name evidence="1" type="ORF">KIMC2_07340</name>
</gene>
<proteinExistence type="predicted"/>
<dbReference type="EMBL" id="AP026801">
    <property type="protein sequence ID" value="BDR56172.1"/>
    <property type="molecule type" value="Genomic_DNA"/>
</dbReference>
<accession>A0AAU9DHG4</accession>
<dbReference type="KEGG" id="xak:KIMC2_07340"/>
<evidence type="ECO:0000313" key="2">
    <source>
        <dbReference type="Proteomes" id="UP001321804"/>
    </source>
</evidence>
<protein>
    <submittedName>
        <fullName evidence="1">Uncharacterized protein</fullName>
    </submittedName>
</protein>
<dbReference type="RefSeq" id="WP_317698043.1">
    <property type="nucleotide sequence ID" value="NZ_AP026801.1"/>
</dbReference>
<reference evidence="1 2" key="1">
    <citation type="journal article" date="2023" name="Microbiol. Spectr.">
        <title>Symbiosis of Carpenter Bees with Uncharacterized Lactic Acid Bacteria Showing NAD Auxotrophy.</title>
        <authorList>
            <person name="Kawasaki S."/>
            <person name="Ozawa K."/>
            <person name="Mori T."/>
            <person name="Yamamoto A."/>
            <person name="Ito M."/>
            <person name="Ohkuma M."/>
            <person name="Sakamoto M."/>
            <person name="Matsutani M."/>
        </authorList>
    </citation>
    <scope>NUCLEOTIDE SEQUENCE [LARGE SCALE GENOMIC DNA]</scope>
    <source>
        <strain evidence="1 2">KimC2</strain>
    </source>
</reference>
<sequence length="71" mass="8398">MSFILLKEIKGEKEFEVWINLDKVTRIFREKNELSDKCFRICFSSSNDDSVLINDSENHLQNALFKNKAKE</sequence>